<evidence type="ECO:0000313" key="4">
    <source>
        <dbReference type="EMBL" id="NII06012.1"/>
    </source>
</evidence>
<feature type="repeat" description="ANK" evidence="3">
    <location>
        <begin position="126"/>
        <end position="158"/>
    </location>
</feature>
<proteinExistence type="predicted"/>
<evidence type="ECO:0000313" key="5">
    <source>
        <dbReference type="Proteomes" id="UP000490980"/>
    </source>
</evidence>
<evidence type="ECO:0000256" key="1">
    <source>
        <dbReference type="ARBA" id="ARBA00022737"/>
    </source>
</evidence>
<dbReference type="PROSITE" id="PS50088">
    <property type="entry name" value="ANK_REPEAT"/>
    <property type="match status" value="2"/>
</dbReference>
<accession>A0A7X5U904</accession>
<keyword evidence="5" id="KW-1185">Reference proteome</keyword>
<dbReference type="SUPFAM" id="SSF48403">
    <property type="entry name" value="Ankyrin repeat"/>
    <property type="match status" value="1"/>
</dbReference>
<keyword evidence="1" id="KW-0677">Repeat</keyword>
<dbReference type="InterPro" id="IPR036770">
    <property type="entry name" value="Ankyrin_rpt-contain_sf"/>
</dbReference>
<dbReference type="PANTHER" id="PTHR24171:SF9">
    <property type="entry name" value="ANKYRIN REPEAT DOMAIN-CONTAINING PROTEIN 39"/>
    <property type="match status" value="1"/>
</dbReference>
<dbReference type="EMBL" id="JAARLZ010000003">
    <property type="protein sequence ID" value="NII06012.1"/>
    <property type="molecule type" value="Genomic_DNA"/>
</dbReference>
<reference evidence="4 5" key="1">
    <citation type="submission" date="2020-03" db="EMBL/GenBank/DDBJ databases">
        <authorList>
            <person name="Lai Q."/>
        </authorList>
    </citation>
    <scope>NUCLEOTIDE SEQUENCE [LARGE SCALE GENOMIC DNA]</scope>
    <source>
        <strain evidence="4 5">CCUG 25036</strain>
    </source>
</reference>
<dbReference type="PROSITE" id="PS50297">
    <property type="entry name" value="ANK_REP_REGION"/>
    <property type="match status" value="1"/>
</dbReference>
<gene>
    <name evidence="4" type="ORF">HBF25_06350</name>
</gene>
<dbReference type="PANTHER" id="PTHR24171">
    <property type="entry name" value="ANKYRIN REPEAT DOMAIN-CONTAINING PROTEIN 39-RELATED"/>
    <property type="match status" value="1"/>
</dbReference>
<dbReference type="Gene3D" id="1.25.40.20">
    <property type="entry name" value="Ankyrin repeat-containing domain"/>
    <property type="match status" value="2"/>
</dbReference>
<dbReference type="Pfam" id="PF12796">
    <property type="entry name" value="Ank_2"/>
    <property type="match status" value="2"/>
</dbReference>
<dbReference type="InterPro" id="IPR002110">
    <property type="entry name" value="Ankyrin_rpt"/>
</dbReference>
<evidence type="ECO:0000256" key="3">
    <source>
        <dbReference type="PROSITE-ProRule" id="PRU00023"/>
    </source>
</evidence>
<protein>
    <submittedName>
        <fullName evidence="4">Ankyrin repeat domain-containing protein</fullName>
    </submittedName>
</protein>
<sequence length="184" mass="19819">MSPSLRLAVRHVDAETLGKAQYVDAHTYDDTWFDAARAGRSDILDALLDAGYPIDARTSSGYTAAILAAYDHQPAALDYLLERGADACLGDRNGNTALMGALYKGELDIARRLLKTTCPIDQVNNAGETALSFAAMFGRTAIMTELVQHGADPAHRDAQGSTPYQVAQKQGNEEAMRALRHIAP</sequence>
<evidence type="ECO:0000256" key="2">
    <source>
        <dbReference type="ARBA" id="ARBA00023043"/>
    </source>
</evidence>
<keyword evidence="2 3" id="KW-0040">ANK repeat</keyword>
<organism evidence="4 5">
    <name type="scientific">Luteibacter anthropi</name>
    <dbReference type="NCBI Taxonomy" id="564369"/>
    <lineage>
        <taxon>Bacteria</taxon>
        <taxon>Pseudomonadati</taxon>
        <taxon>Pseudomonadota</taxon>
        <taxon>Gammaproteobacteria</taxon>
        <taxon>Lysobacterales</taxon>
        <taxon>Rhodanobacteraceae</taxon>
        <taxon>Luteibacter</taxon>
    </lineage>
</organism>
<dbReference type="SMART" id="SM00248">
    <property type="entry name" value="ANK"/>
    <property type="match status" value="4"/>
</dbReference>
<comment type="caution">
    <text evidence="4">The sequence shown here is derived from an EMBL/GenBank/DDBJ whole genome shotgun (WGS) entry which is preliminary data.</text>
</comment>
<feature type="repeat" description="ANK" evidence="3">
    <location>
        <begin position="93"/>
        <end position="125"/>
    </location>
</feature>
<dbReference type="Proteomes" id="UP000490980">
    <property type="component" value="Unassembled WGS sequence"/>
</dbReference>
<name>A0A7X5U904_9GAMM</name>
<dbReference type="AlphaFoldDB" id="A0A7X5U904"/>